<dbReference type="GO" id="GO:0005737">
    <property type="term" value="C:cytoplasm"/>
    <property type="evidence" value="ECO:0007669"/>
    <property type="project" value="TreeGrafter"/>
</dbReference>
<dbReference type="OrthoDB" id="9805585at2"/>
<dbReference type="EC" id="2.1.1.244" evidence="4"/>
<dbReference type="Proteomes" id="UP000320496">
    <property type="component" value="Chromosome"/>
</dbReference>
<evidence type="ECO:0000256" key="2">
    <source>
        <dbReference type="ARBA" id="ARBA00022679"/>
    </source>
</evidence>
<dbReference type="GO" id="GO:0032259">
    <property type="term" value="P:methylation"/>
    <property type="evidence" value="ECO:0007669"/>
    <property type="project" value="UniProtKB-KW"/>
</dbReference>
<keyword evidence="12" id="KW-1185">Reference proteome</keyword>
<name>A0A517Z8L5_9PLAN</name>
<evidence type="ECO:0000313" key="12">
    <source>
        <dbReference type="Proteomes" id="UP000320496"/>
    </source>
</evidence>
<comment type="catalytic activity">
    <reaction evidence="7">
        <text>N-terminal L-seryl-L-prolyl-L-lysyl-[protein] + 3 S-adenosyl-L-methionine = N-terminal N,N,N-trimethyl-L-seryl-L-prolyl-L-lysyl-[protein] + 3 S-adenosyl-L-homocysteine + 3 H(+)</text>
        <dbReference type="Rhea" id="RHEA:54724"/>
        <dbReference type="Rhea" id="RHEA-COMP:13789"/>
        <dbReference type="Rhea" id="RHEA-COMP:13973"/>
        <dbReference type="ChEBI" id="CHEBI:15378"/>
        <dbReference type="ChEBI" id="CHEBI:57856"/>
        <dbReference type="ChEBI" id="CHEBI:59789"/>
        <dbReference type="ChEBI" id="CHEBI:138061"/>
        <dbReference type="ChEBI" id="CHEBI:138317"/>
        <dbReference type="EC" id="2.1.1.244"/>
    </reaction>
</comment>
<dbReference type="InterPro" id="IPR008576">
    <property type="entry name" value="MeTrfase_NTM1"/>
</dbReference>
<evidence type="ECO:0000256" key="5">
    <source>
        <dbReference type="ARBA" id="ARBA00039449"/>
    </source>
</evidence>
<gene>
    <name evidence="11" type="ORF">Mal4_31570</name>
</gene>
<keyword evidence="2 11" id="KW-0808">Transferase</keyword>
<keyword evidence="3" id="KW-0949">S-adenosyl-L-methionine</keyword>
<evidence type="ECO:0000256" key="9">
    <source>
        <dbReference type="ARBA" id="ARBA00048167"/>
    </source>
</evidence>
<evidence type="ECO:0000259" key="10">
    <source>
        <dbReference type="Pfam" id="PF13649"/>
    </source>
</evidence>
<dbReference type="Pfam" id="PF13649">
    <property type="entry name" value="Methyltransf_25"/>
    <property type="match status" value="1"/>
</dbReference>
<dbReference type="RefSeq" id="WP_145370077.1">
    <property type="nucleotide sequence ID" value="NZ_CP036275.1"/>
</dbReference>
<dbReference type="AlphaFoldDB" id="A0A517Z8L5"/>
<evidence type="ECO:0000256" key="7">
    <source>
        <dbReference type="ARBA" id="ARBA00047306"/>
    </source>
</evidence>
<dbReference type="GO" id="GO:0071885">
    <property type="term" value="F:N-terminal protein N-methyltransferase activity"/>
    <property type="evidence" value="ECO:0007669"/>
    <property type="project" value="UniProtKB-EC"/>
</dbReference>
<dbReference type="InterPro" id="IPR029063">
    <property type="entry name" value="SAM-dependent_MTases_sf"/>
</dbReference>
<evidence type="ECO:0000256" key="3">
    <source>
        <dbReference type="ARBA" id="ARBA00022691"/>
    </source>
</evidence>
<evidence type="ECO:0000256" key="4">
    <source>
        <dbReference type="ARBA" id="ARBA00039112"/>
    </source>
</evidence>
<protein>
    <recommendedName>
        <fullName evidence="5">Alpha N-terminal protein methyltransferase 1</fullName>
        <ecNumber evidence="4">2.1.1.244</ecNumber>
    </recommendedName>
    <alternativeName>
        <fullName evidence="6">X-Pro-Lys N-terminal protein methyltransferase 1</fullName>
    </alternativeName>
</protein>
<dbReference type="EMBL" id="CP036275">
    <property type="protein sequence ID" value="QDU38827.1"/>
    <property type="molecule type" value="Genomic_DNA"/>
</dbReference>
<evidence type="ECO:0000256" key="6">
    <source>
        <dbReference type="ARBA" id="ARBA00043129"/>
    </source>
</evidence>
<sequence length="219" mass="25115">MNPIKDNWTFFRQFIEEFEWTGAVLPSGRFASDALSRFVARTSSPRRILEVGPGTGPVTRRMARHLSPDDHLDLVEINPRFVDILNHKFETDPVLKPARGITQIHCCPLQEFEADAPYDLVICGIPFNNLPPDLVAELMDRCLSLLADGGRFSFFEYMYVRNIKQVVGNRNSREQLRGVGRELKKRFESHKTGTDWVFANVPPAWIHHLQARSVPDTRN</sequence>
<dbReference type="InterPro" id="IPR041698">
    <property type="entry name" value="Methyltransf_25"/>
</dbReference>
<keyword evidence="1 11" id="KW-0489">Methyltransferase</keyword>
<feature type="domain" description="Methyltransferase" evidence="10">
    <location>
        <begin position="48"/>
        <end position="150"/>
    </location>
</feature>
<accession>A0A517Z8L5</accession>
<dbReference type="PANTHER" id="PTHR12753">
    <property type="entry name" value="AD-003 - RELATED"/>
    <property type="match status" value="1"/>
</dbReference>
<dbReference type="PANTHER" id="PTHR12753:SF0">
    <property type="entry name" value="ALPHA N-TERMINAL PROTEIN METHYLTRANSFERASE 1"/>
    <property type="match status" value="1"/>
</dbReference>
<dbReference type="CDD" id="cd02440">
    <property type="entry name" value="AdoMet_MTases"/>
    <property type="match status" value="1"/>
</dbReference>
<evidence type="ECO:0000256" key="1">
    <source>
        <dbReference type="ARBA" id="ARBA00022603"/>
    </source>
</evidence>
<comment type="catalytic activity">
    <reaction evidence="9">
        <text>N-terminal L-alanyl-L-prolyl-L-lysyl-[protein] + 3 S-adenosyl-L-methionine = N-terminal N,N,N-trimethyl-L-alanyl-L-prolyl-L-lysyl-[protein] + 3 S-adenosyl-L-homocysteine + 3 H(+)</text>
        <dbReference type="Rhea" id="RHEA:54712"/>
        <dbReference type="Rhea" id="RHEA-COMP:13785"/>
        <dbReference type="Rhea" id="RHEA-COMP:13971"/>
        <dbReference type="ChEBI" id="CHEBI:15378"/>
        <dbReference type="ChEBI" id="CHEBI:57856"/>
        <dbReference type="ChEBI" id="CHEBI:59789"/>
        <dbReference type="ChEBI" id="CHEBI:138057"/>
        <dbReference type="ChEBI" id="CHEBI:138315"/>
        <dbReference type="EC" id="2.1.1.244"/>
    </reaction>
</comment>
<evidence type="ECO:0000313" key="11">
    <source>
        <dbReference type="EMBL" id="QDU38827.1"/>
    </source>
</evidence>
<evidence type="ECO:0000256" key="8">
    <source>
        <dbReference type="ARBA" id="ARBA00047885"/>
    </source>
</evidence>
<dbReference type="SUPFAM" id="SSF53335">
    <property type="entry name" value="S-adenosyl-L-methionine-dependent methyltransferases"/>
    <property type="match status" value="1"/>
</dbReference>
<comment type="catalytic activity">
    <reaction evidence="8">
        <text>N-terminal L-prolyl-L-prolyl-L-lysyl-[protein] + 2 S-adenosyl-L-methionine = N-terminal N,N-dimethyl-L-prolyl-L-prolyl-L-lysyl-[protein] + 2 S-adenosyl-L-homocysteine + 2 H(+)</text>
        <dbReference type="Rhea" id="RHEA:54736"/>
        <dbReference type="Rhea" id="RHEA-COMP:13787"/>
        <dbReference type="Rhea" id="RHEA-COMP:13974"/>
        <dbReference type="ChEBI" id="CHEBI:15378"/>
        <dbReference type="ChEBI" id="CHEBI:57856"/>
        <dbReference type="ChEBI" id="CHEBI:59789"/>
        <dbReference type="ChEBI" id="CHEBI:138059"/>
        <dbReference type="ChEBI" id="CHEBI:138318"/>
        <dbReference type="EC" id="2.1.1.244"/>
    </reaction>
</comment>
<proteinExistence type="predicted"/>
<dbReference type="Gene3D" id="3.40.50.150">
    <property type="entry name" value="Vaccinia Virus protein VP39"/>
    <property type="match status" value="1"/>
</dbReference>
<dbReference type="KEGG" id="mri:Mal4_31570"/>
<reference evidence="11 12" key="1">
    <citation type="submission" date="2019-02" db="EMBL/GenBank/DDBJ databases">
        <title>Deep-cultivation of Planctomycetes and their phenomic and genomic characterization uncovers novel biology.</title>
        <authorList>
            <person name="Wiegand S."/>
            <person name="Jogler M."/>
            <person name="Boedeker C."/>
            <person name="Pinto D."/>
            <person name="Vollmers J."/>
            <person name="Rivas-Marin E."/>
            <person name="Kohn T."/>
            <person name="Peeters S.H."/>
            <person name="Heuer A."/>
            <person name="Rast P."/>
            <person name="Oberbeckmann S."/>
            <person name="Bunk B."/>
            <person name="Jeske O."/>
            <person name="Meyerdierks A."/>
            <person name="Storesund J.E."/>
            <person name="Kallscheuer N."/>
            <person name="Luecker S."/>
            <person name="Lage O.M."/>
            <person name="Pohl T."/>
            <person name="Merkel B.J."/>
            <person name="Hornburger P."/>
            <person name="Mueller R.-W."/>
            <person name="Bruemmer F."/>
            <person name="Labrenz M."/>
            <person name="Spormann A.M."/>
            <person name="Op den Camp H."/>
            <person name="Overmann J."/>
            <person name="Amann R."/>
            <person name="Jetten M.S.M."/>
            <person name="Mascher T."/>
            <person name="Medema M.H."/>
            <person name="Devos D.P."/>
            <person name="Kaster A.-K."/>
            <person name="Ovreas L."/>
            <person name="Rohde M."/>
            <person name="Galperin M.Y."/>
            <person name="Jogler C."/>
        </authorList>
    </citation>
    <scope>NUCLEOTIDE SEQUENCE [LARGE SCALE GENOMIC DNA]</scope>
    <source>
        <strain evidence="11 12">Mal4</strain>
    </source>
</reference>
<organism evidence="11 12">
    <name type="scientific">Maioricimonas rarisocia</name>
    <dbReference type="NCBI Taxonomy" id="2528026"/>
    <lineage>
        <taxon>Bacteria</taxon>
        <taxon>Pseudomonadati</taxon>
        <taxon>Planctomycetota</taxon>
        <taxon>Planctomycetia</taxon>
        <taxon>Planctomycetales</taxon>
        <taxon>Planctomycetaceae</taxon>
        <taxon>Maioricimonas</taxon>
    </lineage>
</organism>